<sequence>MGDVVEQRPDGTPDRPDRPDTRPDPGGAPGAVSGDPGPGVELTPAESRQLDAEQLRQLQTFREFQQFQQFQQFQELMRRQEAGSQADPSAQLGTTGTTDLVPPPVPPPPSQPPAPPSRLPRWVQWLGKKILGWLVFFLLLALFATWAFNQLFGTDNGGTDTEAAARMGGGTYHTQELLAKEPYEAVRRVYDSIAQEDPRTNRPLIAEACGHFDNDRGIQQRFAENTGHEDCRAAVLALHEQVTHVNDYAESIYPQWYDPDATTVRIDSCDFAVEGGPALGVFEVSQVEMGQWLITAHEPGPTACPASPSSSSTGGN</sequence>
<keyword evidence="4" id="KW-1185">Reference proteome</keyword>
<evidence type="ECO:0000256" key="2">
    <source>
        <dbReference type="SAM" id="Phobius"/>
    </source>
</evidence>
<dbReference type="Proteomes" id="UP000004705">
    <property type="component" value="Chromosome"/>
</dbReference>
<feature type="compositionally biased region" description="Basic and acidic residues" evidence="1">
    <location>
        <begin position="1"/>
        <end position="23"/>
    </location>
</feature>
<feature type="region of interest" description="Disordered" evidence="1">
    <location>
        <begin position="78"/>
        <end position="117"/>
    </location>
</feature>
<evidence type="ECO:0000313" key="3">
    <source>
        <dbReference type="EMBL" id="EHY90053.1"/>
    </source>
</evidence>
<feature type="region of interest" description="Disordered" evidence="1">
    <location>
        <begin position="1"/>
        <end position="46"/>
    </location>
</feature>
<feature type="compositionally biased region" description="Polar residues" evidence="1">
    <location>
        <begin position="82"/>
        <end position="98"/>
    </location>
</feature>
<feature type="transmembrane region" description="Helical" evidence="2">
    <location>
        <begin position="130"/>
        <end position="148"/>
    </location>
</feature>
<dbReference type="EMBL" id="CM001466">
    <property type="protein sequence ID" value="EHY90053.1"/>
    <property type="molecule type" value="Genomic_DNA"/>
</dbReference>
<accession>H8GFJ1</accession>
<proteinExistence type="predicted"/>
<reference evidence="3 4" key="1">
    <citation type="journal article" date="2012" name="Stand. Genomic Sci.">
        <title>Genome sequence of the soil bacterium Saccharomonospora azurea type strain (NA-128(T)).</title>
        <authorList>
            <person name="Klenk H.P."/>
            <person name="Held B."/>
            <person name="Lucas S."/>
            <person name="Lapidus A."/>
            <person name="Copeland A."/>
            <person name="Hammon N."/>
            <person name="Pitluck S."/>
            <person name="Goodwin L.A."/>
            <person name="Han C."/>
            <person name="Tapia R."/>
            <person name="Brambilla E.M."/>
            <person name="Potter G."/>
            <person name="Land M."/>
            <person name="Ivanova N."/>
            <person name="Rohde M."/>
            <person name="Goker M."/>
            <person name="Detter J.C."/>
            <person name="Kyrpides N.C."/>
            <person name="Woyke T."/>
        </authorList>
    </citation>
    <scope>NUCLEOTIDE SEQUENCE [LARGE SCALE GENOMIC DNA]</scope>
    <source>
        <strain evidence="3 4">NA-128</strain>
    </source>
</reference>
<keyword evidence="2" id="KW-1133">Transmembrane helix</keyword>
<gene>
    <name evidence="3" type="ORF">SacazDRAFT_03176</name>
</gene>
<dbReference type="HOGENOM" id="CLU_949593_0_0_11"/>
<organism evidence="3 4">
    <name type="scientific">Saccharomonospora azurea NA-128</name>
    <dbReference type="NCBI Taxonomy" id="882081"/>
    <lineage>
        <taxon>Bacteria</taxon>
        <taxon>Bacillati</taxon>
        <taxon>Actinomycetota</taxon>
        <taxon>Actinomycetes</taxon>
        <taxon>Pseudonocardiales</taxon>
        <taxon>Pseudonocardiaceae</taxon>
        <taxon>Saccharomonospora</taxon>
    </lineage>
</organism>
<dbReference type="AlphaFoldDB" id="H8GFJ1"/>
<protein>
    <submittedName>
        <fullName evidence="3">Uncharacterized protein</fullName>
    </submittedName>
</protein>
<dbReference type="RefSeq" id="WP_005443194.1">
    <property type="nucleotide sequence ID" value="NZ_CM001466.1"/>
</dbReference>
<evidence type="ECO:0000313" key="4">
    <source>
        <dbReference type="Proteomes" id="UP000004705"/>
    </source>
</evidence>
<evidence type="ECO:0000256" key="1">
    <source>
        <dbReference type="SAM" id="MobiDB-lite"/>
    </source>
</evidence>
<name>H8GFJ1_9PSEU</name>
<keyword evidence="2" id="KW-0472">Membrane</keyword>
<keyword evidence="2" id="KW-0812">Transmembrane</keyword>
<dbReference type="OrthoDB" id="5181787at2"/>
<feature type="compositionally biased region" description="Pro residues" evidence="1">
    <location>
        <begin position="101"/>
        <end position="117"/>
    </location>
</feature>